<dbReference type="InterPro" id="IPR004551">
    <property type="entry name" value="Dphthn_synthase"/>
</dbReference>
<dbReference type="EMBL" id="JBEPMA010000002">
    <property type="protein sequence ID" value="MET3616802.1"/>
    <property type="molecule type" value="Genomic_DNA"/>
</dbReference>
<keyword evidence="2" id="KW-0489">Methyltransferase</keyword>
<dbReference type="InterPro" id="IPR035013">
    <property type="entry name" value="YabN_N"/>
</dbReference>
<evidence type="ECO:0000259" key="1">
    <source>
        <dbReference type="Pfam" id="PF00590"/>
    </source>
</evidence>
<name>A0ABV2J7P3_9FIRM</name>
<dbReference type="GO" id="GO:0032259">
    <property type="term" value="P:methylation"/>
    <property type="evidence" value="ECO:0007669"/>
    <property type="project" value="UniProtKB-KW"/>
</dbReference>
<gene>
    <name evidence="2" type="ORF">ABID14_000427</name>
</gene>
<protein>
    <submittedName>
        <fullName evidence="2">Tetrapyrrole methylase family protein/MazG family protein</fullName>
    </submittedName>
</protein>
<proteinExistence type="predicted"/>
<dbReference type="Pfam" id="PF00590">
    <property type="entry name" value="TP_methylase"/>
    <property type="match status" value="1"/>
</dbReference>
<keyword evidence="3" id="KW-1185">Reference proteome</keyword>
<sequence>MINIVGLGATNERDLTLEAVKIINNGNRNFLRTEKHEAVEYFYKNNINFISFDYLYDYKESFEKVYESIVENLINYSKNEDINYFVPGTPLVAEKTVAMLLNKDVDLNIINGISFIEPVLAAVGRDAVNGLIFLDSDASKNDFVTNKDILVTQVYNKRIASDLSLKLQEVYAPEDSCFVITDAGLESQIVKKIPIYELSRLDIYNHQSCVYIPKSGVKGLNELLDEIERFCVQDDLNTNEDLYLKLKENLIESANNISPDSEQEIISIFVKSLYLLKIKEHEGYLNFGNLIDDIYKKLDKIGLFFK</sequence>
<evidence type="ECO:0000313" key="2">
    <source>
        <dbReference type="EMBL" id="MET3616802.1"/>
    </source>
</evidence>
<dbReference type="InterPro" id="IPR000878">
    <property type="entry name" value="4pyrrol_Mease"/>
</dbReference>
<dbReference type="Proteomes" id="UP001549162">
    <property type="component" value="Unassembled WGS sequence"/>
</dbReference>
<reference evidence="2 3" key="1">
    <citation type="submission" date="2024-06" db="EMBL/GenBank/DDBJ databases">
        <title>Genomic Encyclopedia of Type Strains, Phase IV (KMG-IV): sequencing the most valuable type-strain genomes for metagenomic binning, comparative biology and taxonomic classification.</title>
        <authorList>
            <person name="Goeker M."/>
        </authorList>
    </citation>
    <scope>NUCLEOTIDE SEQUENCE [LARGE SCALE GENOMIC DNA]</scope>
    <source>
        <strain evidence="2 3">DSM 21460</strain>
    </source>
</reference>
<dbReference type="Gene3D" id="3.40.1010.10">
    <property type="entry name" value="Cobalt-precorrin-4 Transmethylase, Domain 1"/>
    <property type="match status" value="1"/>
</dbReference>
<dbReference type="SUPFAM" id="SSF53790">
    <property type="entry name" value="Tetrapyrrole methylase"/>
    <property type="match status" value="1"/>
</dbReference>
<feature type="domain" description="Tetrapyrrole methylase" evidence="1">
    <location>
        <begin position="1"/>
        <end position="198"/>
    </location>
</feature>
<dbReference type="PANTHER" id="PTHR10882">
    <property type="entry name" value="DIPHTHINE SYNTHASE"/>
    <property type="match status" value="1"/>
</dbReference>
<comment type="caution">
    <text evidence="2">The sequence shown here is derived from an EMBL/GenBank/DDBJ whole genome shotgun (WGS) entry which is preliminary data.</text>
</comment>
<dbReference type="InterPro" id="IPR035996">
    <property type="entry name" value="4pyrrol_Methylase_sf"/>
</dbReference>
<keyword evidence="2" id="KW-0808">Transferase</keyword>
<dbReference type="RefSeq" id="WP_354366811.1">
    <property type="nucleotide sequence ID" value="NZ_JBEPMA010000002.1"/>
</dbReference>
<dbReference type="InterPro" id="IPR014777">
    <property type="entry name" value="4pyrrole_Mease_sub1"/>
</dbReference>
<evidence type="ECO:0000313" key="3">
    <source>
        <dbReference type="Proteomes" id="UP001549162"/>
    </source>
</evidence>
<organism evidence="2 3">
    <name type="scientific">Peptoniphilus olsenii</name>
    <dbReference type="NCBI Taxonomy" id="411570"/>
    <lineage>
        <taxon>Bacteria</taxon>
        <taxon>Bacillati</taxon>
        <taxon>Bacillota</taxon>
        <taxon>Tissierellia</taxon>
        <taxon>Tissierellales</taxon>
        <taxon>Peptoniphilaceae</taxon>
        <taxon>Peptoniphilus</taxon>
    </lineage>
</organism>
<accession>A0ABV2J7P3</accession>
<dbReference type="PANTHER" id="PTHR10882:SF0">
    <property type="entry name" value="DIPHTHINE METHYL ESTER SYNTHASE"/>
    <property type="match status" value="1"/>
</dbReference>
<dbReference type="CDD" id="cd11723">
    <property type="entry name" value="YabN_N_like"/>
    <property type="match status" value="1"/>
</dbReference>
<dbReference type="GO" id="GO:0008168">
    <property type="term" value="F:methyltransferase activity"/>
    <property type="evidence" value="ECO:0007669"/>
    <property type="project" value="UniProtKB-KW"/>
</dbReference>